<evidence type="ECO:0000313" key="4">
    <source>
        <dbReference type="EMBL" id="KAF0910256.1"/>
    </source>
</evidence>
<evidence type="ECO:0000259" key="3">
    <source>
        <dbReference type="Pfam" id="PF10551"/>
    </source>
</evidence>
<dbReference type="InterPro" id="IPR004332">
    <property type="entry name" value="Transposase_MuDR"/>
</dbReference>
<sequence>MSQFTDRFDTKVLTLCVKIVDKADSFLDASNVSCAIVPLDADSIVDDAPDGVAGAGSARDGSAGVGYAGIGSAGAVGHSAAEPSTDPAAYGPVGSIDWDELNIQPLTVEGGTFHVTFDEDEVYELLGLESCDVGGEAIASQATSSQHPADIPVSDDVDVEPNRDWDRDDPIMDVRTIYPNMVEFRMAVRQNEEFELGTEKSDPSRFRGFCCANGCPWRIVTKTQHDKTIRVQIKTNKHECTSTSRVLGRMASQAWVTDRAAAALRKKLSYGAKELQNMLENRYKVQIPYATIWKGRERAIHNIWGAWSDSFDSLYNFKAEIELRCPGSLVEVGTKEIDGQVHFERFFCCFEPCVRGFLLGCGKYLSIDSTAFNGKWNGHMAAANALDGHNWMYPVALGFFDAETTENWTWFMEQLAVCVGNVEDLAICTDACKGLENAVKRVFPNCEKRK</sequence>
<dbReference type="OrthoDB" id="1932754at2759"/>
<dbReference type="PANTHER" id="PTHR31973">
    <property type="entry name" value="POLYPROTEIN, PUTATIVE-RELATED"/>
    <property type="match status" value="1"/>
</dbReference>
<dbReference type="EMBL" id="SPHZ02000006">
    <property type="protein sequence ID" value="KAF0910256.1"/>
    <property type="molecule type" value="Genomic_DNA"/>
</dbReference>
<dbReference type="Proteomes" id="UP000479710">
    <property type="component" value="Unassembled WGS sequence"/>
</dbReference>
<dbReference type="EMBL" id="SPHZ02000006">
    <property type="protein sequence ID" value="KAF0910257.1"/>
    <property type="molecule type" value="Genomic_DNA"/>
</dbReference>
<dbReference type="PANTHER" id="PTHR31973:SF195">
    <property type="entry name" value="MUDR FAMILY TRANSPOSASE"/>
    <property type="match status" value="1"/>
</dbReference>
<reference evidence="4 5" key="1">
    <citation type="submission" date="2019-11" db="EMBL/GenBank/DDBJ databases">
        <title>Whole genome sequence of Oryza granulata.</title>
        <authorList>
            <person name="Li W."/>
        </authorList>
    </citation>
    <scope>NUCLEOTIDE SEQUENCE [LARGE SCALE GENOMIC DNA]</scope>
    <source>
        <strain evidence="5">cv. Menghai</strain>
        <tissue evidence="4">Leaf</tissue>
    </source>
</reference>
<evidence type="ECO:0008006" key="6">
    <source>
        <dbReference type="Google" id="ProtNLM"/>
    </source>
</evidence>
<keyword evidence="5" id="KW-1185">Reference proteome</keyword>
<feature type="region of interest" description="Disordered" evidence="1">
    <location>
        <begin position="139"/>
        <end position="168"/>
    </location>
</feature>
<dbReference type="Pfam" id="PF10551">
    <property type="entry name" value="MULE"/>
    <property type="match status" value="1"/>
</dbReference>
<name>A0A6G1DCV6_9ORYZ</name>
<gene>
    <name evidence="4" type="ORF">E2562_001444</name>
</gene>
<organism evidence="4 5">
    <name type="scientific">Oryza meyeriana var. granulata</name>
    <dbReference type="NCBI Taxonomy" id="110450"/>
    <lineage>
        <taxon>Eukaryota</taxon>
        <taxon>Viridiplantae</taxon>
        <taxon>Streptophyta</taxon>
        <taxon>Embryophyta</taxon>
        <taxon>Tracheophyta</taxon>
        <taxon>Spermatophyta</taxon>
        <taxon>Magnoliopsida</taxon>
        <taxon>Liliopsida</taxon>
        <taxon>Poales</taxon>
        <taxon>Poaceae</taxon>
        <taxon>BOP clade</taxon>
        <taxon>Oryzoideae</taxon>
        <taxon>Oryzeae</taxon>
        <taxon>Oryzinae</taxon>
        <taxon>Oryza</taxon>
        <taxon>Oryza meyeriana</taxon>
    </lineage>
</organism>
<comment type="caution">
    <text evidence="4">The sequence shown here is derived from an EMBL/GenBank/DDBJ whole genome shotgun (WGS) entry which is preliminary data.</text>
</comment>
<feature type="domain" description="MULE transposase" evidence="3">
    <location>
        <begin position="365"/>
        <end position="448"/>
    </location>
</feature>
<dbReference type="Pfam" id="PF03108">
    <property type="entry name" value="DBD_Tnp_Mut"/>
    <property type="match status" value="1"/>
</dbReference>
<evidence type="ECO:0000256" key="1">
    <source>
        <dbReference type="SAM" id="MobiDB-lite"/>
    </source>
</evidence>
<evidence type="ECO:0000313" key="5">
    <source>
        <dbReference type="Proteomes" id="UP000479710"/>
    </source>
</evidence>
<accession>A0A6G1DCV6</accession>
<proteinExistence type="predicted"/>
<evidence type="ECO:0000259" key="2">
    <source>
        <dbReference type="Pfam" id="PF03108"/>
    </source>
</evidence>
<protein>
    <recommendedName>
        <fullName evidence="6">Transposase MuDR plant domain-containing protein</fullName>
    </recommendedName>
</protein>
<dbReference type="AlphaFoldDB" id="A0A6G1DCV6"/>
<feature type="domain" description="Transposase MuDR plant" evidence="2">
    <location>
        <begin position="177"/>
        <end position="226"/>
    </location>
</feature>
<dbReference type="InterPro" id="IPR018289">
    <property type="entry name" value="MULE_transposase_dom"/>
</dbReference>